<evidence type="ECO:0000313" key="1">
    <source>
        <dbReference type="EMBL" id="BFM42695.1"/>
    </source>
</evidence>
<protein>
    <submittedName>
        <fullName evidence="1">Uncharacterized protein</fullName>
    </submittedName>
</protein>
<sequence length="49" mass="5774">MTLQIEVDERKRVVFTGATVLIQTIKKVPKDKFPFTTTIVKRNEYLEFT</sequence>
<dbReference type="EMBL" id="AP031573">
    <property type="protein sequence ID" value="BFM42695.1"/>
    <property type="molecule type" value="Genomic_DNA"/>
</dbReference>
<proteinExistence type="predicted"/>
<organism evidence="1">
    <name type="scientific">Flavobacterium sp. CFS9</name>
    <dbReference type="NCBI Taxonomy" id="3143118"/>
    <lineage>
        <taxon>Bacteria</taxon>
        <taxon>Pseudomonadati</taxon>
        <taxon>Bacteroidota</taxon>
        <taxon>Flavobacteriia</taxon>
        <taxon>Flavobacteriales</taxon>
        <taxon>Flavobacteriaceae</taxon>
        <taxon>Flavobacterium</taxon>
    </lineage>
</organism>
<reference evidence="1" key="1">
    <citation type="submission" date="2024-05" db="EMBL/GenBank/DDBJ databases">
        <title>Whole-Genome Sequence of CFS9, a Potential Fish Probiotic Isolated from the Body Surface of Silurus asotus.</title>
        <authorList>
            <person name="Kojima M."/>
            <person name="Tobioka K."/>
            <person name="Yokota K."/>
            <person name="Nakatani H."/>
            <person name="Hori K."/>
            <person name="Tamaru Y."/>
            <person name="Okazaki F."/>
        </authorList>
    </citation>
    <scope>NUCLEOTIDE SEQUENCE</scope>
    <source>
        <strain evidence="1">CFS9</strain>
    </source>
</reference>
<gene>
    <name evidence="1" type="ORF">CFS9_13360</name>
</gene>
<accession>A0AAT9GZR5</accession>
<name>A0AAT9GZR5_9FLAO</name>
<dbReference type="AlphaFoldDB" id="A0AAT9GZR5"/>